<evidence type="ECO:0000256" key="1">
    <source>
        <dbReference type="ARBA" id="ARBA00012840"/>
    </source>
</evidence>
<dbReference type="Pfam" id="PF00587">
    <property type="entry name" value="tRNA-synt_2b"/>
    <property type="match status" value="1"/>
</dbReference>
<keyword evidence="13" id="KW-1185">Reference proteome</keyword>
<evidence type="ECO:0000256" key="4">
    <source>
        <dbReference type="ARBA" id="ARBA00022840"/>
    </source>
</evidence>
<dbReference type="EMBL" id="ML996703">
    <property type="protein sequence ID" value="KAF2397477.1"/>
    <property type="molecule type" value="Genomic_DNA"/>
</dbReference>
<evidence type="ECO:0000256" key="2">
    <source>
        <dbReference type="ARBA" id="ARBA00022598"/>
    </source>
</evidence>
<evidence type="ECO:0000256" key="3">
    <source>
        <dbReference type="ARBA" id="ARBA00022741"/>
    </source>
</evidence>
<evidence type="ECO:0000313" key="13">
    <source>
        <dbReference type="Proteomes" id="UP000799640"/>
    </source>
</evidence>
<evidence type="ECO:0000256" key="6">
    <source>
        <dbReference type="ARBA" id="ARBA00031113"/>
    </source>
</evidence>
<dbReference type="InterPro" id="IPR045864">
    <property type="entry name" value="aa-tRNA-synth_II/BPL/LPL"/>
</dbReference>
<evidence type="ECO:0000256" key="9">
    <source>
        <dbReference type="PIRSR" id="PIRSR001529-2"/>
    </source>
</evidence>
<evidence type="ECO:0000259" key="11">
    <source>
        <dbReference type="PROSITE" id="PS50862"/>
    </source>
</evidence>
<feature type="domain" description="Aminoacyl-transfer RNA synthetases class-II family profile" evidence="11">
    <location>
        <begin position="248"/>
        <end position="451"/>
    </location>
</feature>
<evidence type="ECO:0000256" key="5">
    <source>
        <dbReference type="ARBA" id="ARBA00023146"/>
    </source>
</evidence>
<dbReference type="FunFam" id="3.30.930.10:FF:000069">
    <property type="entry name" value="Seryl-tRNA synthetase"/>
    <property type="match status" value="1"/>
</dbReference>
<dbReference type="PANTHER" id="PTHR11778">
    <property type="entry name" value="SERYL-TRNA SYNTHETASE"/>
    <property type="match status" value="1"/>
</dbReference>
<protein>
    <recommendedName>
        <fullName evidence="1">serine--tRNA ligase</fullName>
        <ecNumber evidence="1">6.1.1.11</ecNumber>
    </recommendedName>
    <alternativeName>
        <fullName evidence="6">Seryl-tRNA synthetase</fullName>
    </alternativeName>
    <alternativeName>
        <fullName evidence="7">Seryl-tRNA(Ser) synthetase</fullName>
    </alternativeName>
</protein>
<dbReference type="GO" id="GO:0006434">
    <property type="term" value="P:seryl-tRNA aminoacylation"/>
    <property type="evidence" value="ECO:0007669"/>
    <property type="project" value="InterPro"/>
</dbReference>
<evidence type="ECO:0000313" key="12">
    <source>
        <dbReference type="EMBL" id="KAF2397477.1"/>
    </source>
</evidence>
<feature type="coiled-coil region" evidence="10">
    <location>
        <begin position="56"/>
        <end position="123"/>
    </location>
</feature>
<dbReference type="SUPFAM" id="SSF55681">
    <property type="entry name" value="Class II aaRS and biotin synthetases"/>
    <property type="match status" value="1"/>
</dbReference>
<feature type="binding site" evidence="9">
    <location>
        <begin position="300"/>
        <end position="302"/>
    </location>
    <ligand>
        <name>ATP</name>
        <dbReference type="ChEBI" id="CHEBI:30616"/>
    </ligand>
</feature>
<dbReference type="PIRSF" id="PIRSF001529">
    <property type="entry name" value="Ser-tRNA-synth_IIa"/>
    <property type="match status" value="1"/>
</dbReference>
<dbReference type="PRINTS" id="PR00981">
    <property type="entry name" value="TRNASYNTHSER"/>
</dbReference>
<dbReference type="GO" id="GO:0005524">
    <property type="term" value="F:ATP binding"/>
    <property type="evidence" value="ECO:0007669"/>
    <property type="project" value="UniProtKB-KW"/>
</dbReference>
<dbReference type="InterPro" id="IPR002317">
    <property type="entry name" value="Ser-tRNA-ligase_type_1"/>
</dbReference>
<reference evidence="12" key="1">
    <citation type="journal article" date="2020" name="Stud. Mycol.">
        <title>101 Dothideomycetes genomes: a test case for predicting lifestyles and emergence of pathogens.</title>
        <authorList>
            <person name="Haridas S."/>
            <person name="Albert R."/>
            <person name="Binder M."/>
            <person name="Bloem J."/>
            <person name="Labutti K."/>
            <person name="Salamov A."/>
            <person name="Andreopoulos B."/>
            <person name="Baker S."/>
            <person name="Barry K."/>
            <person name="Bills G."/>
            <person name="Bluhm B."/>
            <person name="Cannon C."/>
            <person name="Castanera R."/>
            <person name="Culley D."/>
            <person name="Daum C."/>
            <person name="Ezra D."/>
            <person name="Gonzalez J."/>
            <person name="Henrissat B."/>
            <person name="Kuo A."/>
            <person name="Liang C."/>
            <person name="Lipzen A."/>
            <person name="Lutzoni F."/>
            <person name="Magnuson J."/>
            <person name="Mondo S."/>
            <person name="Nolan M."/>
            <person name="Ohm R."/>
            <person name="Pangilinan J."/>
            <person name="Park H.-J."/>
            <person name="Ramirez L."/>
            <person name="Alfaro M."/>
            <person name="Sun H."/>
            <person name="Tritt A."/>
            <person name="Yoshinaga Y."/>
            <person name="Zwiers L.-H."/>
            <person name="Turgeon B."/>
            <person name="Goodwin S."/>
            <person name="Spatafora J."/>
            <person name="Crous P."/>
            <person name="Grigoriev I."/>
        </authorList>
    </citation>
    <scope>NUCLEOTIDE SEQUENCE</scope>
    <source>
        <strain evidence="12">CBS 262.69</strain>
    </source>
</reference>
<feature type="binding site" evidence="8">
    <location>
        <position position="323"/>
    </location>
    <ligand>
        <name>L-serine</name>
        <dbReference type="ChEBI" id="CHEBI:33384"/>
    </ligand>
</feature>
<keyword evidence="4 9" id="KW-0067">ATP-binding</keyword>
<feature type="binding site" evidence="8">
    <location>
        <position position="423"/>
    </location>
    <ligand>
        <name>L-serine</name>
        <dbReference type="ChEBI" id="CHEBI:33384"/>
    </ligand>
</feature>
<dbReference type="InterPro" id="IPR006195">
    <property type="entry name" value="aa-tRNA-synth_II"/>
</dbReference>
<proteinExistence type="predicted"/>
<dbReference type="InterPro" id="IPR002314">
    <property type="entry name" value="aa-tRNA-synt_IIb"/>
</dbReference>
<evidence type="ECO:0000256" key="7">
    <source>
        <dbReference type="ARBA" id="ARBA00034892"/>
    </source>
</evidence>
<feature type="binding site" evidence="8">
    <location>
        <position position="300"/>
    </location>
    <ligand>
        <name>L-serine</name>
        <dbReference type="ChEBI" id="CHEBI:33384"/>
    </ligand>
</feature>
<keyword evidence="5 12" id="KW-0030">Aminoacyl-tRNA synthetase</keyword>
<dbReference type="Gene3D" id="1.10.287.40">
    <property type="entry name" value="Serine-tRNA synthetase, tRNA binding domain"/>
    <property type="match status" value="1"/>
</dbReference>
<sequence>MAFGTEYFIADLAPKPILDLKHIRAHPGLYAQNCLDRNYPAQANNSWRILELFAQLQASQKTARSLRERNNELRKLIAHAASNAPGVEPGSPTEARAAALEEAKALKAQLSIVEDEEKACQREIDALALELPNLSSTHTPSGSDPTVLEYINTHPAQHGTPSDRVWRSHVHIGSALRLVDFAGAATASGWGWYVLKNEAVQLEHALVQFALKTARNRGWDLVAPQSVVYAHIAAACGFMPRDQNGETQIYALEQPEKDAAKPQLVLAGTGEIPIAGMHANSTFEPEDLPRRLVGASRCFRAEAGARGVDTKGLYRVHEFTKVEMFAFTGAAEQMFDEMLGIQKEIIGKLGLHGRVLEMPHSELGASAARKIDIEVFFPSRVEKGEGWGEVSSLSLCGDYQSRRLGTRVRMGGSRGLEFPTTLNGTALAVPRVVAAVLENGWDEHRQCVVLPECLWPWMDGVKEIHAPEGARLVEDGDD</sequence>
<dbReference type="EC" id="6.1.1.11" evidence="1"/>
<feature type="binding site" evidence="9">
    <location>
        <begin position="389"/>
        <end position="392"/>
    </location>
    <ligand>
        <name>ATP</name>
        <dbReference type="ChEBI" id="CHEBI:30616"/>
    </ligand>
</feature>
<dbReference type="SUPFAM" id="SSF46589">
    <property type="entry name" value="tRNA-binding arm"/>
    <property type="match status" value="1"/>
</dbReference>
<evidence type="ECO:0000256" key="10">
    <source>
        <dbReference type="SAM" id="Coils"/>
    </source>
</evidence>
<gene>
    <name evidence="12" type="ORF">EJ06DRAFT_539418</name>
</gene>
<name>A0A6G1HNR4_9PEZI</name>
<dbReference type="PROSITE" id="PS50862">
    <property type="entry name" value="AA_TRNA_LIGASE_II"/>
    <property type="match status" value="1"/>
</dbReference>
<dbReference type="UniPathway" id="UPA00906">
    <property type="reaction ID" value="UER00895"/>
</dbReference>
<dbReference type="InterPro" id="IPR010978">
    <property type="entry name" value="tRNA-bd_arm"/>
</dbReference>
<keyword evidence="10" id="KW-0175">Coiled coil</keyword>
<accession>A0A6G1HNR4</accession>
<dbReference type="Proteomes" id="UP000799640">
    <property type="component" value="Unassembled WGS sequence"/>
</dbReference>
<keyword evidence="2" id="KW-0436">Ligase</keyword>
<dbReference type="OrthoDB" id="10264585at2759"/>
<dbReference type="GO" id="GO:0004828">
    <property type="term" value="F:serine-tRNA ligase activity"/>
    <property type="evidence" value="ECO:0007669"/>
    <property type="project" value="UniProtKB-EC"/>
</dbReference>
<feature type="site" description="Important for serine binding" evidence="8">
    <location>
        <position position="425"/>
    </location>
</feature>
<dbReference type="InterPro" id="IPR042103">
    <property type="entry name" value="SerRS_1_N_sf"/>
</dbReference>
<dbReference type="Pfam" id="PF02403">
    <property type="entry name" value="Seryl_tRNA_N"/>
    <property type="match status" value="1"/>
</dbReference>
<feature type="binding site" evidence="9">
    <location>
        <begin position="316"/>
        <end position="319"/>
    </location>
    <ligand>
        <name>ATP</name>
        <dbReference type="ChEBI" id="CHEBI:30616"/>
    </ligand>
</feature>
<dbReference type="AlphaFoldDB" id="A0A6G1HNR4"/>
<dbReference type="Gene3D" id="3.30.930.10">
    <property type="entry name" value="Bira Bifunctional Protein, Domain 2"/>
    <property type="match status" value="1"/>
</dbReference>
<keyword evidence="3" id="KW-0547">Nucleotide-binding</keyword>
<organism evidence="12 13">
    <name type="scientific">Trichodelitschia bisporula</name>
    <dbReference type="NCBI Taxonomy" id="703511"/>
    <lineage>
        <taxon>Eukaryota</taxon>
        <taxon>Fungi</taxon>
        <taxon>Dikarya</taxon>
        <taxon>Ascomycota</taxon>
        <taxon>Pezizomycotina</taxon>
        <taxon>Dothideomycetes</taxon>
        <taxon>Dothideomycetes incertae sedis</taxon>
        <taxon>Phaeotrichales</taxon>
        <taxon>Phaeotrichaceae</taxon>
        <taxon>Trichodelitschia</taxon>
    </lineage>
</organism>
<feature type="binding site" evidence="8">
    <location>
        <position position="269"/>
    </location>
    <ligand>
        <name>L-serine</name>
        <dbReference type="ChEBI" id="CHEBI:33384"/>
    </ligand>
</feature>
<evidence type="ECO:0000256" key="8">
    <source>
        <dbReference type="PIRSR" id="PIRSR001529-1"/>
    </source>
</evidence>
<dbReference type="InterPro" id="IPR015866">
    <property type="entry name" value="Ser-tRNA-synth_1_N"/>
</dbReference>